<evidence type="ECO:0000313" key="2">
    <source>
        <dbReference type="Proteomes" id="UP000026915"/>
    </source>
</evidence>
<dbReference type="Gramene" id="EOY01598">
    <property type="protein sequence ID" value="EOY01598"/>
    <property type="gene ID" value="TCM_011451"/>
</dbReference>
<dbReference type="HOGENOM" id="CLU_1386353_0_0_1"/>
<dbReference type="AlphaFoldDB" id="A0A061EAF1"/>
<protein>
    <submittedName>
        <fullName evidence="1">Uncharacterized protein</fullName>
    </submittedName>
</protein>
<evidence type="ECO:0000313" key="1">
    <source>
        <dbReference type="EMBL" id="EOY01598.1"/>
    </source>
</evidence>
<gene>
    <name evidence="1" type="ORF">TCM_011451</name>
</gene>
<keyword evidence="2" id="KW-1185">Reference proteome</keyword>
<dbReference type="InParanoid" id="A0A061EAF1"/>
<accession>A0A061EAF1</accession>
<dbReference type="Proteomes" id="UP000026915">
    <property type="component" value="Chromosome 2"/>
</dbReference>
<dbReference type="EMBL" id="CM001880">
    <property type="protein sequence ID" value="EOY01598.1"/>
    <property type="molecule type" value="Genomic_DNA"/>
</dbReference>
<proteinExistence type="predicted"/>
<name>A0A061EAF1_THECC</name>
<sequence>MKIKDIDLMLPTSQPTNHFRQALAGGKGRRIEEPSFHVDHGDDDVRPHLSRCKRTLNKMSCGDGDIEPLCSTHSCVFGSTAVGTSHLFLSLSLSVVVKGWGCLHKTASGLMPLLPYFMADCGDRPFGTTPCSFPPYDSKTLDIVPKERGLLVVSFNTWPRFPSCNARHAFPQTWLIRTALCNEVTWSESKPMKMGRP</sequence>
<organism evidence="1 2">
    <name type="scientific">Theobroma cacao</name>
    <name type="common">Cacao</name>
    <name type="synonym">Cocoa</name>
    <dbReference type="NCBI Taxonomy" id="3641"/>
    <lineage>
        <taxon>Eukaryota</taxon>
        <taxon>Viridiplantae</taxon>
        <taxon>Streptophyta</taxon>
        <taxon>Embryophyta</taxon>
        <taxon>Tracheophyta</taxon>
        <taxon>Spermatophyta</taxon>
        <taxon>Magnoliopsida</taxon>
        <taxon>eudicotyledons</taxon>
        <taxon>Gunneridae</taxon>
        <taxon>Pentapetalae</taxon>
        <taxon>rosids</taxon>
        <taxon>malvids</taxon>
        <taxon>Malvales</taxon>
        <taxon>Malvaceae</taxon>
        <taxon>Byttnerioideae</taxon>
        <taxon>Theobroma</taxon>
    </lineage>
</organism>
<reference evidence="1 2" key="1">
    <citation type="journal article" date="2013" name="Genome Biol.">
        <title>The genome sequence of the most widely cultivated cacao type and its use to identify candidate genes regulating pod color.</title>
        <authorList>
            <person name="Motamayor J.C."/>
            <person name="Mockaitis K."/>
            <person name="Schmutz J."/>
            <person name="Haiminen N."/>
            <person name="Iii D.L."/>
            <person name="Cornejo O."/>
            <person name="Findley S.D."/>
            <person name="Zheng P."/>
            <person name="Utro F."/>
            <person name="Royaert S."/>
            <person name="Saski C."/>
            <person name="Jenkins J."/>
            <person name="Podicheti R."/>
            <person name="Zhao M."/>
            <person name="Scheffler B.E."/>
            <person name="Stack J.C."/>
            <person name="Feltus F.A."/>
            <person name="Mustiga G.M."/>
            <person name="Amores F."/>
            <person name="Phillips W."/>
            <person name="Marelli J.P."/>
            <person name="May G.D."/>
            <person name="Shapiro H."/>
            <person name="Ma J."/>
            <person name="Bustamante C.D."/>
            <person name="Schnell R.J."/>
            <person name="Main D."/>
            <person name="Gilbert D."/>
            <person name="Parida L."/>
            <person name="Kuhn D.N."/>
        </authorList>
    </citation>
    <scope>NUCLEOTIDE SEQUENCE [LARGE SCALE GENOMIC DNA]</scope>
    <source>
        <strain evidence="2">cv. Matina 1-6</strain>
    </source>
</reference>